<name>A0A445N1E8_9BACT</name>
<gene>
    <name evidence="2" type="ORF">PITCH_A640067</name>
</gene>
<evidence type="ECO:0008006" key="3">
    <source>
        <dbReference type="Google" id="ProtNLM"/>
    </source>
</evidence>
<dbReference type="EMBL" id="OJIN01000208">
    <property type="protein sequence ID" value="SPD75524.1"/>
    <property type="molecule type" value="Genomic_DNA"/>
</dbReference>
<reference evidence="2" key="1">
    <citation type="submission" date="2018-01" db="EMBL/GenBank/DDBJ databases">
        <authorList>
            <person name="Regsiter A."/>
            <person name="William W."/>
        </authorList>
    </citation>
    <scope>NUCLEOTIDE SEQUENCE</scope>
    <source>
        <strain evidence="2">TRIP AH-1</strain>
    </source>
</reference>
<dbReference type="Gene3D" id="2.60.120.460">
    <property type="entry name" value="YjbQ-like"/>
    <property type="match status" value="1"/>
</dbReference>
<dbReference type="PANTHER" id="PTHR30615:SF8">
    <property type="entry name" value="UPF0047 PROTEIN C4A8.02C"/>
    <property type="match status" value="1"/>
</dbReference>
<sequence>MPQSISVKTSSRVEMVDITPSVQKEVSRIGVTDGICVVYVPHTTAGITINEGADPAVCHDVISMLNKLVPENAGYRHMEGNSDSHIKTSIIGSSVTVIIEKGHIVLGTWQKIFFCEFDGPRSRKVYLKTM</sequence>
<dbReference type="NCBIfam" id="TIGR00149">
    <property type="entry name" value="TIGR00149_YjbQ"/>
    <property type="match status" value="1"/>
</dbReference>
<proteinExistence type="inferred from homology"/>
<evidence type="ECO:0000256" key="1">
    <source>
        <dbReference type="ARBA" id="ARBA00005534"/>
    </source>
</evidence>
<dbReference type="SUPFAM" id="SSF111038">
    <property type="entry name" value="YjbQ-like"/>
    <property type="match status" value="1"/>
</dbReference>
<accession>A0A445N1E8</accession>
<dbReference type="PIRSF" id="PIRSF004681">
    <property type="entry name" value="UCP004681"/>
    <property type="match status" value="1"/>
</dbReference>
<dbReference type="Pfam" id="PF01894">
    <property type="entry name" value="YjbQ"/>
    <property type="match status" value="1"/>
</dbReference>
<dbReference type="PANTHER" id="PTHR30615">
    <property type="entry name" value="UNCHARACTERIZED PROTEIN YJBQ-RELATED"/>
    <property type="match status" value="1"/>
</dbReference>
<comment type="similarity">
    <text evidence="1">Belongs to the UPF0047 family.</text>
</comment>
<evidence type="ECO:0000313" key="2">
    <source>
        <dbReference type="EMBL" id="SPD75524.1"/>
    </source>
</evidence>
<organism evidence="2">
    <name type="scientific">uncultured Desulfobacterium sp</name>
    <dbReference type="NCBI Taxonomy" id="201089"/>
    <lineage>
        <taxon>Bacteria</taxon>
        <taxon>Pseudomonadati</taxon>
        <taxon>Thermodesulfobacteriota</taxon>
        <taxon>Desulfobacteria</taxon>
        <taxon>Desulfobacterales</taxon>
        <taxon>Desulfobacteriaceae</taxon>
        <taxon>Desulfobacterium</taxon>
        <taxon>environmental samples</taxon>
    </lineage>
</organism>
<protein>
    <recommendedName>
        <fullName evidence="3">YjbQ family protein</fullName>
    </recommendedName>
</protein>
<dbReference type="InterPro" id="IPR035917">
    <property type="entry name" value="YjbQ-like_sf"/>
</dbReference>
<dbReference type="PROSITE" id="PS01314">
    <property type="entry name" value="UPF0047"/>
    <property type="match status" value="1"/>
</dbReference>
<dbReference type="AlphaFoldDB" id="A0A445N1E8"/>
<dbReference type="InterPro" id="IPR001602">
    <property type="entry name" value="UPF0047_YjbQ-like"/>
</dbReference>